<keyword evidence="2" id="KW-1185">Reference proteome</keyword>
<gene>
    <name evidence="1" type="ORF">SPELUC_LOCUS4955</name>
</gene>
<reference evidence="1" key="1">
    <citation type="submission" date="2021-06" db="EMBL/GenBank/DDBJ databases">
        <authorList>
            <person name="Kallberg Y."/>
            <person name="Tangrot J."/>
            <person name="Rosling A."/>
        </authorList>
    </citation>
    <scope>NUCLEOTIDE SEQUENCE</scope>
    <source>
        <strain evidence="1">28 12/20/2015</strain>
    </source>
</reference>
<feature type="non-terminal residue" evidence="1">
    <location>
        <position position="1"/>
    </location>
</feature>
<dbReference type="Proteomes" id="UP000789366">
    <property type="component" value="Unassembled WGS sequence"/>
</dbReference>
<proteinExistence type="predicted"/>
<evidence type="ECO:0000313" key="1">
    <source>
        <dbReference type="EMBL" id="CAG8544722.1"/>
    </source>
</evidence>
<evidence type="ECO:0000313" key="2">
    <source>
        <dbReference type="Proteomes" id="UP000789366"/>
    </source>
</evidence>
<protein>
    <submittedName>
        <fullName evidence="1">8325_t:CDS:1</fullName>
    </submittedName>
</protein>
<dbReference type="EMBL" id="CAJVPW010004736">
    <property type="protein sequence ID" value="CAG8544722.1"/>
    <property type="molecule type" value="Genomic_DNA"/>
</dbReference>
<organism evidence="1 2">
    <name type="scientific">Cetraspora pellucida</name>
    <dbReference type="NCBI Taxonomy" id="1433469"/>
    <lineage>
        <taxon>Eukaryota</taxon>
        <taxon>Fungi</taxon>
        <taxon>Fungi incertae sedis</taxon>
        <taxon>Mucoromycota</taxon>
        <taxon>Glomeromycotina</taxon>
        <taxon>Glomeromycetes</taxon>
        <taxon>Diversisporales</taxon>
        <taxon>Gigasporaceae</taxon>
        <taxon>Cetraspora</taxon>
    </lineage>
</organism>
<sequence length="68" mass="7937">HKLIHELAKNYKEIGENLGSLAIFAGYTVHLRLRQMVLEKKNGKEQKQIDDLKKEVEELKNKDGNTKY</sequence>
<comment type="caution">
    <text evidence="1">The sequence shown here is derived from an EMBL/GenBank/DDBJ whole genome shotgun (WGS) entry which is preliminary data.</text>
</comment>
<accession>A0ACA9LQG3</accession>
<name>A0ACA9LQG3_9GLOM</name>